<reference evidence="1 2" key="1">
    <citation type="submission" date="2017-12" db="EMBL/GenBank/DDBJ databases">
        <title>Complete genome sequence of Spiroplasma monobiae MQ-1 (ATCC 33825).</title>
        <authorList>
            <person name="Tsai Y.-M."/>
            <person name="Lo W.-S."/>
            <person name="Wu P.-S."/>
            <person name="Cho S.-T."/>
            <person name="Kuo C.-H."/>
        </authorList>
    </citation>
    <scope>NUCLEOTIDE SEQUENCE [LARGE SCALE GENOMIC DNA]</scope>
    <source>
        <strain evidence="1 2">MQ-1</strain>
    </source>
</reference>
<accession>A0A2K9LUU7</accession>
<dbReference type="NCBIfam" id="NF038029">
    <property type="entry name" value="LP_plasma"/>
    <property type="match status" value="1"/>
</dbReference>
<gene>
    <name evidence="1" type="ORF">SMONO_v1c05690</name>
</gene>
<dbReference type="Gene3D" id="3.40.30.10">
    <property type="entry name" value="Glutaredoxin"/>
    <property type="match status" value="1"/>
</dbReference>
<dbReference type="KEGG" id="smoo:SMONO_v1c05690"/>
<evidence type="ECO:0008006" key="3">
    <source>
        <dbReference type="Google" id="ProtNLM"/>
    </source>
</evidence>
<dbReference type="AlphaFoldDB" id="A0A2K9LUU7"/>
<organism evidence="1 2">
    <name type="scientific">Spiroplasma monobiae MQ-1</name>
    <dbReference type="NCBI Taxonomy" id="1336748"/>
    <lineage>
        <taxon>Bacteria</taxon>
        <taxon>Bacillati</taxon>
        <taxon>Mycoplasmatota</taxon>
        <taxon>Mollicutes</taxon>
        <taxon>Entomoplasmatales</taxon>
        <taxon>Spiroplasmataceae</taxon>
        <taxon>Spiroplasma</taxon>
    </lineage>
</organism>
<name>A0A2K9LUU7_SPISQ</name>
<dbReference type="InterPro" id="IPR054816">
    <property type="entry name" value="Lipoprotein_mollicutes-type_CS"/>
</dbReference>
<dbReference type="EMBL" id="CP025543">
    <property type="protein sequence ID" value="AUM62818.1"/>
    <property type="molecule type" value="Genomic_DNA"/>
</dbReference>
<protein>
    <recommendedName>
        <fullName evidence="3">Thioredoxin-like fold domain-containing protein</fullName>
    </recommendedName>
</protein>
<evidence type="ECO:0000313" key="1">
    <source>
        <dbReference type="EMBL" id="AUM62818.1"/>
    </source>
</evidence>
<dbReference type="SUPFAM" id="SSF52833">
    <property type="entry name" value="Thioredoxin-like"/>
    <property type="match status" value="1"/>
</dbReference>
<sequence>MCKIIIVILGVIRVRKLLSVISATALVGTAAMNVVSCSSNAYYKEFKGWIDNKESFLLYIGADDCDHCKNFESTIESEKDYFNDKIDQLNANYETIAVTKHGKSDENSLTNYGQYLNNKVDYRYFKTAEKENNFNEKWSKNILDWMIEEVTEIIKQEILRVTPDFSEKIAYNLAKNSTKTYFNNNKGTPMFLLVRNGKLVGWQAGFVEDTQKWDKIAIDKWFEPLNKIFMEENQEAEIVKLIRNGQTEKEEEPEIVDPEIVDPEIEEVLNYSLKNQEILLSYLLNK</sequence>
<proteinExistence type="predicted"/>
<evidence type="ECO:0000313" key="2">
    <source>
        <dbReference type="Proteomes" id="UP000234790"/>
    </source>
</evidence>
<dbReference type="Proteomes" id="UP000234790">
    <property type="component" value="Chromosome"/>
</dbReference>
<keyword evidence="2" id="KW-1185">Reference proteome</keyword>
<dbReference type="InterPro" id="IPR036249">
    <property type="entry name" value="Thioredoxin-like_sf"/>
</dbReference>